<dbReference type="Proteomes" id="UP001359559">
    <property type="component" value="Unassembled WGS sequence"/>
</dbReference>
<organism evidence="1 2">
    <name type="scientific">Clitoria ternatea</name>
    <name type="common">Butterfly pea</name>
    <dbReference type="NCBI Taxonomy" id="43366"/>
    <lineage>
        <taxon>Eukaryota</taxon>
        <taxon>Viridiplantae</taxon>
        <taxon>Streptophyta</taxon>
        <taxon>Embryophyta</taxon>
        <taxon>Tracheophyta</taxon>
        <taxon>Spermatophyta</taxon>
        <taxon>Magnoliopsida</taxon>
        <taxon>eudicotyledons</taxon>
        <taxon>Gunneridae</taxon>
        <taxon>Pentapetalae</taxon>
        <taxon>rosids</taxon>
        <taxon>fabids</taxon>
        <taxon>Fabales</taxon>
        <taxon>Fabaceae</taxon>
        <taxon>Papilionoideae</taxon>
        <taxon>50 kb inversion clade</taxon>
        <taxon>NPAAA clade</taxon>
        <taxon>indigoferoid/millettioid clade</taxon>
        <taxon>Phaseoleae</taxon>
        <taxon>Clitoria</taxon>
    </lineage>
</organism>
<dbReference type="EMBL" id="JAYKXN010000003">
    <property type="protein sequence ID" value="KAK7303217.1"/>
    <property type="molecule type" value="Genomic_DNA"/>
</dbReference>
<comment type="caution">
    <text evidence="1">The sequence shown here is derived from an EMBL/GenBank/DDBJ whole genome shotgun (WGS) entry which is preliminary data.</text>
</comment>
<gene>
    <name evidence="1" type="ORF">RJT34_14119</name>
</gene>
<name>A0AAN9JSQ8_CLITE</name>
<reference evidence="1 2" key="1">
    <citation type="submission" date="2024-01" db="EMBL/GenBank/DDBJ databases">
        <title>The genomes of 5 underutilized Papilionoideae crops provide insights into root nodulation and disease resistance.</title>
        <authorList>
            <person name="Yuan L."/>
        </authorList>
    </citation>
    <scope>NUCLEOTIDE SEQUENCE [LARGE SCALE GENOMIC DNA]</scope>
    <source>
        <strain evidence="1">LY-2023</strain>
        <tissue evidence="1">Leaf</tissue>
    </source>
</reference>
<keyword evidence="2" id="KW-1185">Reference proteome</keyword>
<protein>
    <submittedName>
        <fullName evidence="1">Uncharacterized protein</fullName>
    </submittedName>
</protein>
<accession>A0AAN9JSQ8</accession>
<sequence length="86" mass="9663">MFDRVQELAGEFLQGDIQSLFGCVSPTKLSESPTEADGVFLRCLEATQEEPTSSNKQYLNLTYKTISQAPYLTNYLLTIIHEVTID</sequence>
<dbReference type="AlphaFoldDB" id="A0AAN9JSQ8"/>
<evidence type="ECO:0000313" key="1">
    <source>
        <dbReference type="EMBL" id="KAK7303217.1"/>
    </source>
</evidence>
<evidence type="ECO:0000313" key="2">
    <source>
        <dbReference type="Proteomes" id="UP001359559"/>
    </source>
</evidence>
<proteinExistence type="predicted"/>